<dbReference type="RefSeq" id="WP_387988164.1">
    <property type="nucleotide sequence ID" value="NZ_JBHSGR010000007.1"/>
</dbReference>
<dbReference type="Pfam" id="PF13671">
    <property type="entry name" value="AAA_33"/>
    <property type="match status" value="1"/>
</dbReference>
<protein>
    <submittedName>
        <fullName evidence="1">AAA family ATPase</fullName>
    </submittedName>
</protein>
<dbReference type="Proteomes" id="UP001596025">
    <property type="component" value="Unassembled WGS sequence"/>
</dbReference>
<organism evidence="1 2">
    <name type="scientific">Geodermatophilus arenarius</name>
    <dbReference type="NCBI Taxonomy" id="1137990"/>
    <lineage>
        <taxon>Bacteria</taxon>
        <taxon>Bacillati</taxon>
        <taxon>Actinomycetota</taxon>
        <taxon>Actinomycetes</taxon>
        <taxon>Geodermatophilales</taxon>
        <taxon>Geodermatophilaceae</taxon>
        <taxon>Geodermatophilus</taxon>
    </lineage>
</organism>
<dbReference type="InterPro" id="IPR027417">
    <property type="entry name" value="P-loop_NTPase"/>
</dbReference>
<proteinExistence type="predicted"/>
<dbReference type="Gene3D" id="3.40.50.300">
    <property type="entry name" value="P-loop containing nucleotide triphosphate hydrolases"/>
    <property type="match status" value="1"/>
</dbReference>
<name>A0ABV9LI13_9ACTN</name>
<dbReference type="SUPFAM" id="SSF52540">
    <property type="entry name" value="P-loop containing nucleoside triphosphate hydrolases"/>
    <property type="match status" value="1"/>
</dbReference>
<sequence>MTTTLPSARPDGRPPAPARTLVVVGGLPGSGKTTLVRRVLGDGVPGVAAVDSEDVAARWRTGSRVPYRLVRPLVHTAHRLRVLRVLAGPAPVVVLTDPWTSRWWRPVVLRAARRAGRAVRLVLLDVSADDAAEGQRARGRRIPEGRMRRHAGRWDRYRAADPAPGEVLVVDRPRAAALTFAGLLGPVTPAAAAG</sequence>
<comment type="caution">
    <text evidence="1">The sequence shown here is derived from an EMBL/GenBank/DDBJ whole genome shotgun (WGS) entry which is preliminary data.</text>
</comment>
<evidence type="ECO:0000313" key="1">
    <source>
        <dbReference type="EMBL" id="MFC4693445.1"/>
    </source>
</evidence>
<gene>
    <name evidence="1" type="ORF">ACFO3M_08610</name>
</gene>
<accession>A0ABV9LI13</accession>
<reference evidence="2" key="1">
    <citation type="journal article" date="2019" name="Int. J. Syst. Evol. Microbiol.">
        <title>The Global Catalogue of Microorganisms (GCM) 10K type strain sequencing project: providing services to taxonomists for standard genome sequencing and annotation.</title>
        <authorList>
            <consortium name="The Broad Institute Genomics Platform"/>
            <consortium name="The Broad Institute Genome Sequencing Center for Infectious Disease"/>
            <person name="Wu L."/>
            <person name="Ma J."/>
        </authorList>
    </citation>
    <scope>NUCLEOTIDE SEQUENCE [LARGE SCALE GENOMIC DNA]</scope>
    <source>
        <strain evidence="2">CCUG 62763</strain>
    </source>
</reference>
<dbReference type="EMBL" id="JBHSGR010000007">
    <property type="protein sequence ID" value="MFC4693445.1"/>
    <property type="molecule type" value="Genomic_DNA"/>
</dbReference>
<keyword evidence="2" id="KW-1185">Reference proteome</keyword>
<evidence type="ECO:0000313" key="2">
    <source>
        <dbReference type="Proteomes" id="UP001596025"/>
    </source>
</evidence>